<feature type="region of interest" description="Disordered" evidence="1">
    <location>
        <begin position="54"/>
        <end position="100"/>
    </location>
</feature>
<dbReference type="PROSITE" id="PS51257">
    <property type="entry name" value="PROKAR_LIPOPROTEIN"/>
    <property type="match status" value="1"/>
</dbReference>
<feature type="compositionally biased region" description="Basic and acidic residues" evidence="1">
    <location>
        <begin position="70"/>
        <end position="86"/>
    </location>
</feature>
<organism evidence="2 3">
    <name type="scientific">Thalassolituus marinus</name>
    <dbReference type="NCBI Taxonomy" id="671053"/>
    <lineage>
        <taxon>Bacteria</taxon>
        <taxon>Pseudomonadati</taxon>
        <taxon>Pseudomonadota</taxon>
        <taxon>Gammaproteobacteria</taxon>
        <taxon>Oceanospirillales</taxon>
        <taxon>Oceanospirillaceae</taxon>
        <taxon>Thalassolituus</taxon>
    </lineage>
</organism>
<dbReference type="Pfam" id="PF09676">
    <property type="entry name" value="TraV"/>
    <property type="match status" value="1"/>
</dbReference>
<gene>
    <name evidence="2" type="primary">traV</name>
    <name evidence="2" type="ORF">I9W95_17490</name>
</gene>
<sequence length="176" mass="18891">MNKNIFSIFLILFASGCSTVGNQEFGCSGLPAGVSCTKASELYNVVDKAGYQPGYAKSKSDSGSGVAKDSIGRRESGRPDTGDDTRSGAPAQKFFGSVPEVPEGAPDQLFLLTPPKADGTTPVRMAPVMRRVWLAPWVDQDGVYHSDQVLYVDVKPEQWRNGEKASDTSPIFSPLN</sequence>
<keyword evidence="3" id="KW-1185">Reference proteome</keyword>
<evidence type="ECO:0000313" key="2">
    <source>
        <dbReference type="EMBL" id="MCA6065394.1"/>
    </source>
</evidence>
<feature type="compositionally biased region" description="Basic and acidic residues" evidence="1">
    <location>
        <begin position="157"/>
        <end position="166"/>
    </location>
</feature>
<protein>
    <submittedName>
        <fullName evidence="2">Type IV conjugative transfer system lipoprotein TraV</fullName>
    </submittedName>
</protein>
<dbReference type="NCBIfam" id="TIGR02747">
    <property type="entry name" value="TraV"/>
    <property type="match status" value="1"/>
</dbReference>
<dbReference type="RefSeq" id="WP_225677286.1">
    <property type="nucleotide sequence ID" value="NZ_JAEDAH010000105.1"/>
</dbReference>
<dbReference type="Proteomes" id="UP000714380">
    <property type="component" value="Unassembled WGS sequence"/>
</dbReference>
<accession>A0ABS7ZUL3</accession>
<keyword evidence="2" id="KW-0449">Lipoprotein</keyword>
<dbReference type="EMBL" id="JAEDAH010000105">
    <property type="protein sequence ID" value="MCA6065394.1"/>
    <property type="molecule type" value="Genomic_DNA"/>
</dbReference>
<evidence type="ECO:0000256" key="1">
    <source>
        <dbReference type="SAM" id="MobiDB-lite"/>
    </source>
</evidence>
<proteinExistence type="predicted"/>
<feature type="region of interest" description="Disordered" evidence="1">
    <location>
        <begin position="157"/>
        <end position="176"/>
    </location>
</feature>
<dbReference type="InterPro" id="IPR014118">
    <property type="entry name" value="T4SS_TraV"/>
</dbReference>
<name>A0ABS7ZUL3_9GAMM</name>
<feature type="compositionally biased region" description="Polar residues" evidence="1">
    <location>
        <begin position="167"/>
        <end position="176"/>
    </location>
</feature>
<evidence type="ECO:0000313" key="3">
    <source>
        <dbReference type="Proteomes" id="UP000714380"/>
    </source>
</evidence>
<reference evidence="2 3" key="1">
    <citation type="submission" date="2020-12" db="EMBL/GenBank/DDBJ databases">
        <title>Novel Thalassolituus-related marine hydrocarbonoclastic bacteria mediated algae-derived hydrocarbons mineralization in twilight zone of the northern South China Sea.</title>
        <authorList>
            <person name="Dong C."/>
        </authorList>
    </citation>
    <scope>NUCLEOTIDE SEQUENCE [LARGE SCALE GENOMIC DNA]</scope>
    <source>
        <strain evidence="2 3">IMCC1826</strain>
    </source>
</reference>
<comment type="caution">
    <text evidence="2">The sequence shown here is derived from an EMBL/GenBank/DDBJ whole genome shotgun (WGS) entry which is preliminary data.</text>
</comment>